<dbReference type="KEGG" id="wse:WALSEDRAFT_69573"/>
<sequence length="106" mass="11284">MKYFTLSAALLSAVTCVTAGGPVVCTHNVGGATCVDHQVTKDCCAAVDHSARYDEVFSQCIPWAINGLNTGDMAECCESRGDSSRAEDVGAEHVHSDPIWVLKKRP</sequence>
<dbReference type="Pfam" id="PF19373">
    <property type="entry name" value="DUF5948"/>
    <property type="match status" value="1"/>
</dbReference>
<name>I4YAB8_WALMC</name>
<dbReference type="InParanoid" id="I4YAB8"/>
<evidence type="ECO:0000256" key="1">
    <source>
        <dbReference type="SAM" id="SignalP"/>
    </source>
</evidence>
<dbReference type="GeneID" id="18475601"/>
<accession>I4YAB8</accession>
<dbReference type="RefSeq" id="XP_006959169.1">
    <property type="nucleotide sequence ID" value="XM_006959107.1"/>
</dbReference>
<feature type="chain" id="PRO_5003697543" description="Hydrophobin" evidence="1">
    <location>
        <begin position="20"/>
        <end position="106"/>
    </location>
</feature>
<evidence type="ECO:0000313" key="2">
    <source>
        <dbReference type="EMBL" id="EIM20910.1"/>
    </source>
</evidence>
<dbReference type="AlphaFoldDB" id="I4YAB8"/>
<dbReference type="EMBL" id="JH668236">
    <property type="protein sequence ID" value="EIM20910.1"/>
    <property type="molecule type" value="Genomic_DNA"/>
</dbReference>
<evidence type="ECO:0000313" key="3">
    <source>
        <dbReference type="Proteomes" id="UP000005242"/>
    </source>
</evidence>
<gene>
    <name evidence="2" type="ORF">WALSEDRAFT_69573</name>
</gene>
<dbReference type="eggNOG" id="ENOG502SG0G">
    <property type="taxonomic scope" value="Eukaryota"/>
</dbReference>
<dbReference type="Proteomes" id="UP000005242">
    <property type="component" value="Unassembled WGS sequence"/>
</dbReference>
<dbReference type="OMA" id="GCTEYQI"/>
<organism evidence="2 3">
    <name type="scientific">Wallemia mellicola (strain ATCC MYA-4683 / CBS 633.66)</name>
    <name type="common">Wallemia sebi (CBS 633.66)</name>
    <dbReference type="NCBI Taxonomy" id="671144"/>
    <lineage>
        <taxon>Eukaryota</taxon>
        <taxon>Fungi</taxon>
        <taxon>Dikarya</taxon>
        <taxon>Basidiomycota</taxon>
        <taxon>Wallemiomycotina</taxon>
        <taxon>Wallemiomycetes</taxon>
        <taxon>Wallemiales</taxon>
        <taxon>Wallemiaceae</taxon>
        <taxon>Wallemia</taxon>
    </lineage>
</organism>
<proteinExistence type="predicted"/>
<feature type="signal peptide" evidence="1">
    <location>
        <begin position="1"/>
        <end position="19"/>
    </location>
</feature>
<protein>
    <recommendedName>
        <fullName evidence="4">Hydrophobin</fullName>
    </recommendedName>
</protein>
<keyword evidence="3" id="KW-1185">Reference proteome</keyword>
<reference evidence="2 3" key="1">
    <citation type="journal article" date="2012" name="Fungal Genet. Biol.">
        <title>The genome of the xerotolerant mold Wallemia sebi reveals adaptations to osmotic stress and suggests cryptic sexual reproduction.</title>
        <authorList>
            <person name="Padamsee M."/>
            <person name="Kumar T.K.A."/>
            <person name="Riley R."/>
            <person name="Binder M."/>
            <person name="Boyd A."/>
            <person name="Calvo A.M."/>
            <person name="Furukawa K."/>
            <person name="Hesse C."/>
            <person name="Hohmann S."/>
            <person name="James T.Y."/>
            <person name="LaButti K."/>
            <person name="Lapidus A."/>
            <person name="Lindquist E."/>
            <person name="Lucas S."/>
            <person name="Miller K."/>
            <person name="Shantappa S."/>
            <person name="Grigoriev I.V."/>
            <person name="Hibbett D.S."/>
            <person name="McLaughlin D.J."/>
            <person name="Spatafora J.W."/>
            <person name="Aime M.C."/>
        </authorList>
    </citation>
    <scope>NUCLEOTIDE SEQUENCE [LARGE SCALE GENOMIC DNA]</scope>
    <source>
        <strain evidence="3">ATCC MYA-4683 / CBS 633.66</strain>
    </source>
</reference>
<keyword evidence="1" id="KW-0732">Signal</keyword>
<dbReference type="InterPro" id="IPR045992">
    <property type="entry name" value="DUF5948"/>
</dbReference>
<dbReference type="OrthoDB" id="4932133at2759"/>
<evidence type="ECO:0008006" key="4">
    <source>
        <dbReference type="Google" id="ProtNLM"/>
    </source>
</evidence>
<dbReference type="HOGENOM" id="CLU_171296_0_0_1"/>